<reference evidence="1 2" key="1">
    <citation type="submission" date="2024-08" db="EMBL/GenBank/DDBJ databases">
        <authorList>
            <person name="Cucini C."/>
            <person name="Frati F."/>
        </authorList>
    </citation>
    <scope>NUCLEOTIDE SEQUENCE [LARGE SCALE GENOMIC DNA]</scope>
</reference>
<accession>A0ABP1RQ10</accession>
<proteinExistence type="predicted"/>
<protein>
    <submittedName>
        <fullName evidence="1">Uncharacterized protein</fullName>
    </submittedName>
</protein>
<dbReference type="Proteomes" id="UP001642540">
    <property type="component" value="Unassembled WGS sequence"/>
</dbReference>
<dbReference type="EMBL" id="CAXLJM020000093">
    <property type="protein sequence ID" value="CAL8132700.1"/>
    <property type="molecule type" value="Genomic_DNA"/>
</dbReference>
<keyword evidence="2" id="KW-1185">Reference proteome</keyword>
<organism evidence="1 2">
    <name type="scientific">Orchesella dallaii</name>
    <dbReference type="NCBI Taxonomy" id="48710"/>
    <lineage>
        <taxon>Eukaryota</taxon>
        <taxon>Metazoa</taxon>
        <taxon>Ecdysozoa</taxon>
        <taxon>Arthropoda</taxon>
        <taxon>Hexapoda</taxon>
        <taxon>Collembola</taxon>
        <taxon>Entomobryomorpha</taxon>
        <taxon>Entomobryoidea</taxon>
        <taxon>Orchesellidae</taxon>
        <taxon>Orchesellinae</taxon>
        <taxon>Orchesella</taxon>
    </lineage>
</organism>
<evidence type="ECO:0000313" key="2">
    <source>
        <dbReference type="Proteomes" id="UP001642540"/>
    </source>
</evidence>
<evidence type="ECO:0000313" key="1">
    <source>
        <dbReference type="EMBL" id="CAL8132700.1"/>
    </source>
</evidence>
<sequence length="155" mass="17178">MQVLVLTRAFLPCAFYVSRFVSQLVYKLGQNLESLSNRAILSPDEDVNNHPAQLQIQPKLLNMNSKLVFIFGLFVSAVAVAQAMPTEEEFEKVCSPDGKICGFVSKEATGNEEFVKKCSADGKVCGFVRKDGTDNEEFVKKCTPDGKLCGFERKN</sequence>
<name>A0ABP1RQ10_9HEXA</name>
<gene>
    <name evidence="1" type="ORF">ODALV1_LOCUS24719</name>
</gene>
<comment type="caution">
    <text evidence="1">The sequence shown here is derived from an EMBL/GenBank/DDBJ whole genome shotgun (WGS) entry which is preliminary data.</text>
</comment>